<evidence type="ECO:0000256" key="1">
    <source>
        <dbReference type="SAM" id="Phobius"/>
    </source>
</evidence>
<comment type="caution">
    <text evidence="2">The sequence shown here is derived from an EMBL/GenBank/DDBJ whole genome shotgun (WGS) entry which is preliminary data.</text>
</comment>
<dbReference type="Proteomes" id="UP001597213">
    <property type="component" value="Unassembled WGS sequence"/>
</dbReference>
<dbReference type="EMBL" id="JBHUEN010000027">
    <property type="protein sequence ID" value="MFD1882098.1"/>
    <property type="molecule type" value="Genomic_DNA"/>
</dbReference>
<protein>
    <submittedName>
        <fullName evidence="2">Uncharacterized protein</fullName>
    </submittedName>
</protein>
<keyword evidence="3" id="KW-1185">Reference proteome</keyword>
<evidence type="ECO:0000313" key="3">
    <source>
        <dbReference type="Proteomes" id="UP001597213"/>
    </source>
</evidence>
<accession>A0ABW4R822</accession>
<reference evidence="3" key="1">
    <citation type="journal article" date="2019" name="Int. J. Syst. Evol. Microbiol.">
        <title>The Global Catalogue of Microorganisms (GCM) 10K type strain sequencing project: providing services to taxonomists for standard genome sequencing and annotation.</title>
        <authorList>
            <consortium name="The Broad Institute Genomics Platform"/>
            <consortium name="The Broad Institute Genome Sequencing Center for Infectious Disease"/>
            <person name="Wu L."/>
            <person name="Ma J."/>
        </authorList>
    </citation>
    <scope>NUCLEOTIDE SEQUENCE [LARGE SCALE GENOMIC DNA]</scope>
    <source>
        <strain evidence="3">CCUG 56029</strain>
    </source>
</reference>
<keyword evidence="1" id="KW-1133">Transmembrane helix</keyword>
<keyword evidence="1" id="KW-0812">Transmembrane</keyword>
<organism evidence="2 3">
    <name type="scientific">Paracoccus pacificus</name>
    <dbReference type="NCBI Taxonomy" id="1463598"/>
    <lineage>
        <taxon>Bacteria</taxon>
        <taxon>Pseudomonadati</taxon>
        <taxon>Pseudomonadota</taxon>
        <taxon>Alphaproteobacteria</taxon>
        <taxon>Rhodobacterales</taxon>
        <taxon>Paracoccaceae</taxon>
        <taxon>Paracoccus</taxon>
    </lineage>
</organism>
<proteinExistence type="predicted"/>
<dbReference type="RefSeq" id="WP_379142466.1">
    <property type="nucleotide sequence ID" value="NZ_JBHUEN010000027.1"/>
</dbReference>
<evidence type="ECO:0000313" key="2">
    <source>
        <dbReference type="EMBL" id="MFD1882098.1"/>
    </source>
</evidence>
<sequence>MTEDWAIEAQKQKISEFDLDRLAIFTRRRLPKHPNAVDVLPDMEFSTFDAMHTMVEKPTDPEPKSRFDFADQKTKLQYRFAGQSLLLFYQGLSISYLRRRTPYTQKAASIFFKIWDEQGDWVASQLNPRWLISALQTFADHGRNAAEVRAGSIGFLYGSMIKVYETEIASTFKPASNDSPIPGPFLGPPVWGMYGFQPGDNALLNINAFVMSGILGAGPASLAALALMGRIKKSKAVFTRMDHLADNRRGFGVGFRSFNDE</sequence>
<name>A0ABW4R822_9RHOB</name>
<keyword evidence="1" id="KW-0472">Membrane</keyword>
<feature type="transmembrane region" description="Helical" evidence="1">
    <location>
        <begin position="208"/>
        <end position="231"/>
    </location>
</feature>
<gene>
    <name evidence="2" type="ORF">ACFSCT_10275</name>
</gene>